<dbReference type="InterPro" id="IPR000073">
    <property type="entry name" value="AB_hydrolase_1"/>
</dbReference>
<proteinExistence type="predicted"/>
<feature type="domain" description="AB hydrolase-1" evidence="2">
    <location>
        <begin position="58"/>
        <end position="176"/>
    </location>
</feature>
<sequence length="312" mass="33201">MIRKLATTAGVALALGSGVASYKSARNDARANRDYPPVGQFITIDGTRIHYVIEGSGPPVVLIHGAGGNLRDFTFGLTGKLAQSHTVIAFDRPGHGFTDILHERGESLAEQAALLKAATDALGYPQAIVGGYSFGGAVALRWALDYPSATQGLLLMNAVSNPWVSPPSKLYALAAGPVTGPLLGTTLSAFAPRTLVEGTLTSIFTPKPTPEGYLDHIGAPLTLRKITLRANGRQVHGLLPQIEDQSMRYPDLHMPVEIIHGAEDTTVPPSIHADVLSKQLENVTYTKVEGVGHSVHHYAQDEILAAVKRLSR</sequence>
<organism evidence="3 4">
    <name type="scientific">Neptunicoccus cionae</name>
    <dbReference type="NCBI Taxonomy" id="2035344"/>
    <lineage>
        <taxon>Bacteria</taxon>
        <taxon>Pseudomonadati</taxon>
        <taxon>Pseudomonadota</taxon>
        <taxon>Alphaproteobacteria</taxon>
        <taxon>Rhodobacterales</taxon>
        <taxon>Paracoccaceae</taxon>
        <taxon>Neptunicoccus</taxon>
    </lineage>
</organism>
<dbReference type="InterPro" id="IPR050266">
    <property type="entry name" value="AB_hydrolase_sf"/>
</dbReference>
<dbReference type="PANTHER" id="PTHR43798:SF31">
    <property type="entry name" value="AB HYDROLASE SUPERFAMILY PROTEIN YCLE"/>
    <property type="match status" value="1"/>
</dbReference>
<evidence type="ECO:0000313" key="4">
    <source>
        <dbReference type="Proteomes" id="UP000628017"/>
    </source>
</evidence>
<keyword evidence="4" id="KW-1185">Reference proteome</keyword>
<keyword evidence="3" id="KW-0012">Acyltransferase</keyword>
<dbReference type="AlphaFoldDB" id="A0A916VND0"/>
<name>A0A916VND0_9RHOB</name>
<accession>A0A916VND0</accession>
<keyword evidence="3" id="KW-0808">Transferase</keyword>
<dbReference type="SUPFAM" id="SSF53474">
    <property type="entry name" value="alpha/beta-Hydrolases"/>
    <property type="match status" value="1"/>
</dbReference>
<dbReference type="PANTHER" id="PTHR43798">
    <property type="entry name" value="MONOACYLGLYCEROL LIPASE"/>
    <property type="match status" value="1"/>
</dbReference>
<dbReference type="GO" id="GO:0016020">
    <property type="term" value="C:membrane"/>
    <property type="evidence" value="ECO:0007669"/>
    <property type="project" value="TreeGrafter"/>
</dbReference>
<dbReference type="PRINTS" id="PR00111">
    <property type="entry name" value="ABHYDROLASE"/>
</dbReference>
<reference evidence="3" key="1">
    <citation type="journal article" date="2014" name="Int. J. Syst. Evol. Microbiol.">
        <title>Complete genome sequence of Corynebacterium casei LMG S-19264T (=DSM 44701T), isolated from a smear-ripened cheese.</title>
        <authorList>
            <consortium name="US DOE Joint Genome Institute (JGI-PGF)"/>
            <person name="Walter F."/>
            <person name="Albersmeier A."/>
            <person name="Kalinowski J."/>
            <person name="Ruckert C."/>
        </authorList>
    </citation>
    <scope>NUCLEOTIDE SEQUENCE</scope>
    <source>
        <strain evidence="3">CGMCC 1.15880</strain>
    </source>
</reference>
<dbReference type="Proteomes" id="UP000628017">
    <property type="component" value="Unassembled WGS sequence"/>
</dbReference>
<dbReference type="EMBL" id="BMKA01000001">
    <property type="protein sequence ID" value="GGA09058.1"/>
    <property type="molecule type" value="Genomic_DNA"/>
</dbReference>
<evidence type="ECO:0000313" key="3">
    <source>
        <dbReference type="EMBL" id="GGA09058.1"/>
    </source>
</evidence>
<keyword evidence="1 3" id="KW-0378">Hydrolase</keyword>
<protein>
    <submittedName>
        <fullName evidence="3">Hydrolase or acyltransferase (Alpha/beta hydrolase)</fullName>
    </submittedName>
</protein>
<dbReference type="Gene3D" id="3.40.50.1820">
    <property type="entry name" value="alpha/beta hydrolase"/>
    <property type="match status" value="1"/>
</dbReference>
<dbReference type="RefSeq" id="WP_188670813.1">
    <property type="nucleotide sequence ID" value="NZ_BMKA01000001.1"/>
</dbReference>
<gene>
    <name evidence="3" type="ORF">GCM10011498_06250</name>
</gene>
<evidence type="ECO:0000256" key="1">
    <source>
        <dbReference type="ARBA" id="ARBA00022801"/>
    </source>
</evidence>
<dbReference type="GO" id="GO:0016787">
    <property type="term" value="F:hydrolase activity"/>
    <property type="evidence" value="ECO:0007669"/>
    <property type="project" value="UniProtKB-KW"/>
</dbReference>
<dbReference type="Pfam" id="PF00561">
    <property type="entry name" value="Abhydrolase_1"/>
    <property type="match status" value="1"/>
</dbReference>
<dbReference type="InterPro" id="IPR029058">
    <property type="entry name" value="AB_hydrolase_fold"/>
</dbReference>
<reference evidence="3" key="2">
    <citation type="submission" date="2020-09" db="EMBL/GenBank/DDBJ databases">
        <authorList>
            <person name="Sun Q."/>
            <person name="Zhou Y."/>
        </authorList>
    </citation>
    <scope>NUCLEOTIDE SEQUENCE</scope>
    <source>
        <strain evidence="3">CGMCC 1.15880</strain>
    </source>
</reference>
<comment type="caution">
    <text evidence="3">The sequence shown here is derived from an EMBL/GenBank/DDBJ whole genome shotgun (WGS) entry which is preliminary data.</text>
</comment>
<evidence type="ECO:0000259" key="2">
    <source>
        <dbReference type="Pfam" id="PF00561"/>
    </source>
</evidence>
<dbReference type="GO" id="GO:0016746">
    <property type="term" value="F:acyltransferase activity"/>
    <property type="evidence" value="ECO:0007669"/>
    <property type="project" value="UniProtKB-KW"/>
</dbReference>